<evidence type="ECO:0000256" key="10">
    <source>
        <dbReference type="ARBA" id="ARBA00023295"/>
    </source>
</evidence>
<dbReference type="InterPro" id="IPR041805">
    <property type="entry name" value="ASMase/PPN1_MPP"/>
</dbReference>
<dbReference type="GO" id="GO:0005615">
    <property type="term" value="C:extracellular space"/>
    <property type="evidence" value="ECO:0007669"/>
    <property type="project" value="TreeGrafter"/>
</dbReference>
<reference evidence="17" key="1">
    <citation type="submission" date="2014-11" db="EMBL/GenBank/DDBJ databases">
        <authorList>
            <person name="Geib S."/>
        </authorList>
    </citation>
    <scope>NUCLEOTIDE SEQUENCE</scope>
</reference>
<dbReference type="SUPFAM" id="SSF47862">
    <property type="entry name" value="Saposin"/>
    <property type="match status" value="1"/>
</dbReference>
<dbReference type="InterPro" id="IPR045473">
    <property type="entry name" value="ASM_C"/>
</dbReference>
<evidence type="ECO:0000256" key="13">
    <source>
        <dbReference type="PIRSR" id="PIRSR000948-2"/>
    </source>
</evidence>
<feature type="disulfide bond" evidence="13">
    <location>
        <begin position="620"/>
        <end position="633"/>
    </location>
</feature>
<evidence type="ECO:0000259" key="16">
    <source>
        <dbReference type="PROSITE" id="PS50015"/>
    </source>
</evidence>
<comment type="similarity">
    <text evidence="2">Belongs to the acid sphingomyelinase family.</text>
</comment>
<keyword evidence="7 12" id="KW-0862">Zinc</keyword>
<feature type="disulfide bond" evidence="13">
    <location>
        <begin position="107"/>
        <end position="190"/>
    </location>
</feature>
<organism evidence="17">
    <name type="scientific">Zeugodacus cucurbitae</name>
    <name type="common">Melon fruit fly</name>
    <name type="synonym">Bactrocera cucurbitae</name>
    <dbReference type="NCBI Taxonomy" id="28588"/>
    <lineage>
        <taxon>Eukaryota</taxon>
        <taxon>Metazoa</taxon>
        <taxon>Ecdysozoa</taxon>
        <taxon>Arthropoda</taxon>
        <taxon>Hexapoda</taxon>
        <taxon>Insecta</taxon>
        <taxon>Pterygota</taxon>
        <taxon>Neoptera</taxon>
        <taxon>Endopterygota</taxon>
        <taxon>Diptera</taxon>
        <taxon>Brachycera</taxon>
        <taxon>Muscomorpha</taxon>
        <taxon>Tephritoidea</taxon>
        <taxon>Tephritidae</taxon>
        <taxon>Zeugodacus</taxon>
        <taxon>Zeugodacus</taxon>
    </lineage>
</organism>
<dbReference type="Pfam" id="PF19272">
    <property type="entry name" value="ASMase_C"/>
    <property type="match status" value="1"/>
</dbReference>
<comment type="catalytic activity">
    <reaction evidence="11">
        <text>a sphingomyelin + H2O = phosphocholine + an N-acylsphing-4-enine + H(+)</text>
        <dbReference type="Rhea" id="RHEA:19253"/>
        <dbReference type="ChEBI" id="CHEBI:15377"/>
        <dbReference type="ChEBI" id="CHEBI:15378"/>
        <dbReference type="ChEBI" id="CHEBI:17636"/>
        <dbReference type="ChEBI" id="CHEBI:52639"/>
        <dbReference type="ChEBI" id="CHEBI:295975"/>
        <dbReference type="EC" id="3.1.4.12"/>
    </reaction>
    <physiologicalReaction direction="left-to-right" evidence="11">
        <dbReference type="Rhea" id="RHEA:19254"/>
    </physiologicalReaction>
</comment>
<keyword evidence="8 13" id="KW-1015">Disulfide bond</keyword>
<keyword evidence="3" id="KW-0964">Secreted</keyword>
<dbReference type="PROSITE" id="PS50015">
    <property type="entry name" value="SAP_B"/>
    <property type="match status" value="1"/>
</dbReference>
<name>A0A0A1XDC5_ZEUCU</name>
<dbReference type="GO" id="GO:0061750">
    <property type="term" value="F:acid sphingomyelin phosphodiesterase activity"/>
    <property type="evidence" value="ECO:0007669"/>
    <property type="project" value="TreeGrafter"/>
</dbReference>
<reference evidence="17" key="2">
    <citation type="journal article" date="2015" name="Gigascience">
        <title>Reconstructing a comprehensive transcriptome assembly of a white-pupal translocated strain of the pest fruit fly Bactrocera cucurbitae.</title>
        <authorList>
            <person name="Sim S.B."/>
            <person name="Calla B."/>
            <person name="Hall B."/>
            <person name="DeRego T."/>
            <person name="Geib S.M."/>
        </authorList>
    </citation>
    <scope>NUCLEOTIDE SEQUENCE</scope>
</reference>
<dbReference type="EMBL" id="GBXI01005325">
    <property type="protein sequence ID" value="JAD08967.1"/>
    <property type="molecule type" value="Transcribed_RNA"/>
</dbReference>
<keyword evidence="10" id="KW-0326">Glycosidase</keyword>
<evidence type="ECO:0000256" key="2">
    <source>
        <dbReference type="ARBA" id="ARBA00008234"/>
    </source>
</evidence>
<feature type="binding site" evidence="12">
    <location>
        <position position="346"/>
    </location>
    <ligand>
        <name>Zn(2+)</name>
        <dbReference type="ChEBI" id="CHEBI:29105"/>
        <label>2</label>
    </ligand>
</feature>
<accession>A0A0A1XDC5</accession>
<evidence type="ECO:0000256" key="4">
    <source>
        <dbReference type="ARBA" id="ARBA00022723"/>
    </source>
</evidence>
<evidence type="ECO:0000256" key="14">
    <source>
        <dbReference type="SAM" id="MobiDB-lite"/>
    </source>
</evidence>
<evidence type="ECO:0000313" key="17">
    <source>
        <dbReference type="EMBL" id="JAD08967.1"/>
    </source>
</evidence>
<dbReference type="AlphaFoldDB" id="A0A0A1XDC5"/>
<evidence type="ECO:0000256" key="3">
    <source>
        <dbReference type="ARBA" id="ARBA00022525"/>
    </source>
</evidence>
<feature type="region of interest" description="Disordered" evidence="14">
    <location>
        <begin position="644"/>
        <end position="676"/>
    </location>
</feature>
<evidence type="ECO:0000256" key="12">
    <source>
        <dbReference type="PIRSR" id="PIRSR000948-1"/>
    </source>
</evidence>
<dbReference type="CDD" id="cd00842">
    <property type="entry name" value="MPP_ASMase"/>
    <property type="match status" value="1"/>
</dbReference>
<evidence type="ECO:0000256" key="7">
    <source>
        <dbReference type="ARBA" id="ARBA00022833"/>
    </source>
</evidence>
<feature type="disulfide bond" evidence="13">
    <location>
        <begin position="413"/>
        <end position="461"/>
    </location>
</feature>
<evidence type="ECO:0000256" key="15">
    <source>
        <dbReference type="SAM" id="SignalP"/>
    </source>
</evidence>
<evidence type="ECO:0000256" key="5">
    <source>
        <dbReference type="ARBA" id="ARBA00022729"/>
    </source>
</evidence>
<comment type="cofactor">
    <cofactor evidence="12">
        <name>Zn(2+)</name>
        <dbReference type="ChEBI" id="CHEBI:29105"/>
    </cofactor>
    <text evidence="12">Binds 2 Zn(2+) ions per subunit.</text>
</comment>
<keyword evidence="9" id="KW-0325">Glycoprotein</keyword>
<evidence type="ECO:0000256" key="6">
    <source>
        <dbReference type="ARBA" id="ARBA00022801"/>
    </source>
</evidence>
<evidence type="ECO:0000256" key="11">
    <source>
        <dbReference type="ARBA" id="ARBA00047268"/>
    </source>
</evidence>
<feature type="binding site" evidence="12">
    <location>
        <position position="489"/>
    </location>
    <ligand>
        <name>Zn(2+)</name>
        <dbReference type="ChEBI" id="CHEBI:29105"/>
        <label>1</label>
    </ligand>
</feature>
<dbReference type="InterPro" id="IPR011160">
    <property type="entry name" value="Sphingomy_PDE"/>
</dbReference>
<dbReference type="GO" id="GO:0046872">
    <property type="term" value="F:metal ion binding"/>
    <property type="evidence" value="ECO:0007669"/>
    <property type="project" value="UniProtKB-KW"/>
</dbReference>
<feature type="chain" id="PRO_5001994666" evidence="15">
    <location>
        <begin position="30"/>
        <end position="700"/>
    </location>
</feature>
<feature type="binding site" evidence="12">
    <location>
        <position position="234"/>
    </location>
    <ligand>
        <name>Zn(2+)</name>
        <dbReference type="ChEBI" id="CHEBI:29105"/>
        <label>1</label>
    </ligand>
</feature>
<dbReference type="InterPro" id="IPR011001">
    <property type="entry name" value="Saposin-like"/>
</dbReference>
<feature type="non-terminal residue" evidence="17">
    <location>
        <position position="1"/>
    </location>
</feature>
<feature type="signal peptide" evidence="15">
    <location>
        <begin position="1"/>
        <end position="29"/>
    </location>
</feature>
<sequence length="700" mass="77892">GRGLYTIVGTSSGMRFVLVFTGLLALCSALNLPGVPLSFTEDDEVLSLISDEVAHKFAKELKAYLKTGVESTVLQQITKQLAATHTQKEIFTRNIADLRAADQFVVCTTCRATVSVLGDMFRDPEGELSGPTADQIAKKVMLDVCNRLNLQTREVCAGLFDLNWPILNYTIHNTVADTRSLCGILPISFCKVKQTQFNFTLKIDGSAAAVDGPKSNIPAKSDADLKIVQLTDIHYDPEYEPGSLAVCPEPMCCQLSSASGVIEASKQAGYWGDYRDCDTPLHLIENAFDHIREVHEKIDYVYQTGDIVSHIYWATTKDGNKDVLTRINQLFAEKFAGIPVYPTVGNHEPHPSNVFGASDLPAEFNVKWLYEHLWSLWSGWLPADAEKTVLKGGYYTASPKKGFRVISINSNDCYLYNWWVYHDGSVVIEQLQWLHDTLLAAEKAGEYVHILSHIPSGDADCWTVWAREFNRIIERYNHIIGGIFTGHTHVDELNVHYSSKGHAVGVSWNGGSLTTYSNKNPNYVVYQVEPKSLQVVDYEAWIFDLEKANAQGAVAKLEWFKEYSISEFTSNLSPAGLDALLDQFAENPKLLEKYWQYKHTSANPRLDGGCDKKCLSKTLCRMAVTAYDQKSRCKQLKEKLETNLPAVTTAAPTTPAPNTDKPTTQGPITTEEPEGDTAASISCMQLTTMVAFLLLARFLY</sequence>
<feature type="disulfide bond" evidence="13">
    <location>
        <begin position="247"/>
        <end position="252"/>
    </location>
</feature>
<feature type="disulfide bond" evidence="13">
    <location>
        <begin position="253"/>
        <end position="277"/>
    </location>
</feature>
<dbReference type="GO" id="GO:0005764">
    <property type="term" value="C:lysosome"/>
    <property type="evidence" value="ECO:0007669"/>
    <property type="project" value="TreeGrafter"/>
</dbReference>
<feature type="disulfide bond" evidence="13">
    <location>
        <begin position="145"/>
        <end position="156"/>
    </location>
</feature>
<protein>
    <submittedName>
        <fullName evidence="17">Sphingomyelin phosphodiesterase</fullName>
    </submittedName>
</protein>
<dbReference type="GO" id="GO:0046513">
    <property type="term" value="P:ceramide biosynthetic process"/>
    <property type="evidence" value="ECO:0007669"/>
    <property type="project" value="TreeGrafter"/>
</dbReference>
<dbReference type="Gene3D" id="3.60.21.10">
    <property type="match status" value="2"/>
</dbReference>
<feature type="binding site" evidence="12">
    <location>
        <position position="453"/>
    </location>
    <ligand>
        <name>Zn(2+)</name>
        <dbReference type="ChEBI" id="CHEBI:29105"/>
        <label>2</label>
    </ligand>
</feature>
<feature type="binding site" evidence="12">
    <location>
        <position position="306"/>
    </location>
    <ligand>
        <name>Zn(2+)</name>
        <dbReference type="ChEBI" id="CHEBI:29105"/>
        <label>1</label>
    </ligand>
</feature>
<feature type="compositionally biased region" description="Low complexity" evidence="14">
    <location>
        <begin position="645"/>
        <end position="664"/>
    </location>
</feature>
<comment type="subcellular location">
    <subcellularLocation>
        <location evidence="1">Secreted</location>
    </subcellularLocation>
</comment>
<dbReference type="Pfam" id="PF00149">
    <property type="entry name" value="Metallophos"/>
    <property type="match status" value="1"/>
</dbReference>
<feature type="domain" description="Saposin B-type" evidence="16">
    <location>
        <begin position="103"/>
        <end position="194"/>
    </location>
</feature>
<feature type="binding site" evidence="12">
    <location>
        <position position="306"/>
    </location>
    <ligand>
        <name>Zn(2+)</name>
        <dbReference type="ChEBI" id="CHEBI:29105"/>
        <label>2</label>
    </ligand>
</feature>
<feature type="binding site" evidence="12">
    <location>
        <position position="232"/>
    </location>
    <ligand>
        <name>Zn(2+)</name>
        <dbReference type="ChEBI" id="CHEBI:29105"/>
        <label>1</label>
    </ligand>
</feature>
<dbReference type="GO" id="GO:0016020">
    <property type="term" value="C:membrane"/>
    <property type="evidence" value="ECO:0007669"/>
    <property type="project" value="GOC"/>
</dbReference>
<keyword evidence="4 12" id="KW-0479">Metal-binding</keyword>
<keyword evidence="5 15" id="KW-0732">Signal</keyword>
<dbReference type="PANTHER" id="PTHR10340:SF29">
    <property type="entry name" value="SPHINGOMYELIN PHOSPHODIESTERASE"/>
    <property type="match status" value="1"/>
</dbReference>
<dbReference type="InterPro" id="IPR008139">
    <property type="entry name" value="SaposinB_dom"/>
</dbReference>
<evidence type="ECO:0000256" key="8">
    <source>
        <dbReference type="ARBA" id="ARBA00023157"/>
    </source>
</evidence>
<feature type="disulfide bond" evidence="13">
    <location>
        <begin position="610"/>
        <end position="614"/>
    </location>
</feature>
<dbReference type="SUPFAM" id="SSF56300">
    <property type="entry name" value="Metallo-dependent phosphatases"/>
    <property type="match status" value="1"/>
</dbReference>
<dbReference type="PANTHER" id="PTHR10340">
    <property type="entry name" value="SPHINGOMYELIN PHOSPHODIESTERASE"/>
    <property type="match status" value="1"/>
</dbReference>
<keyword evidence="6" id="KW-0378">Hydrolase</keyword>
<dbReference type="GO" id="GO:0006685">
    <property type="term" value="P:sphingomyelin catabolic process"/>
    <property type="evidence" value="ECO:0007669"/>
    <property type="project" value="InterPro"/>
</dbReference>
<dbReference type="InterPro" id="IPR004843">
    <property type="entry name" value="Calcineurin-like_PHP"/>
</dbReference>
<dbReference type="PIRSF" id="PIRSF000948">
    <property type="entry name" value="Sphingomy_PDE"/>
    <property type="match status" value="1"/>
</dbReference>
<proteinExistence type="inferred from homology"/>
<dbReference type="InterPro" id="IPR029052">
    <property type="entry name" value="Metallo-depent_PP-like"/>
</dbReference>
<feature type="binding site" evidence="12">
    <location>
        <position position="487"/>
    </location>
    <ligand>
        <name>Zn(2+)</name>
        <dbReference type="ChEBI" id="CHEBI:29105"/>
        <label>2</label>
    </ligand>
</feature>
<evidence type="ECO:0000256" key="1">
    <source>
        <dbReference type="ARBA" id="ARBA00004613"/>
    </source>
</evidence>
<dbReference type="GO" id="GO:0016798">
    <property type="term" value="F:hydrolase activity, acting on glycosyl bonds"/>
    <property type="evidence" value="ECO:0007669"/>
    <property type="project" value="UniProtKB-KW"/>
</dbReference>
<gene>
    <name evidence="17" type="primary">Smpd1_3</name>
    <name evidence="17" type="ORF">g.21148</name>
</gene>
<feature type="disulfide bond" evidence="13">
    <location>
        <begin position="110"/>
        <end position="182"/>
    </location>
</feature>
<evidence type="ECO:0000256" key="9">
    <source>
        <dbReference type="ARBA" id="ARBA00023180"/>
    </source>
</evidence>